<keyword evidence="2 3" id="KW-0238">DNA-binding</keyword>
<dbReference type="AlphaFoldDB" id="A0A5S4GFI4"/>
<dbReference type="PRINTS" id="PR00364">
    <property type="entry name" value="DISEASERSIST"/>
</dbReference>
<dbReference type="GO" id="GO:0000160">
    <property type="term" value="P:phosphorelay signal transduction system"/>
    <property type="evidence" value="ECO:0007669"/>
    <property type="project" value="InterPro"/>
</dbReference>
<gene>
    <name evidence="5" type="ORF">ETD86_03065</name>
</gene>
<proteinExistence type="inferred from homology"/>
<dbReference type="SMART" id="SM01043">
    <property type="entry name" value="BTAD"/>
    <property type="match status" value="1"/>
</dbReference>
<feature type="domain" description="OmpR/PhoB-type" evidence="4">
    <location>
        <begin position="1"/>
        <end position="91"/>
    </location>
</feature>
<dbReference type="Gene3D" id="1.25.40.10">
    <property type="entry name" value="Tetratricopeptide repeat domain"/>
    <property type="match status" value="2"/>
</dbReference>
<evidence type="ECO:0000256" key="1">
    <source>
        <dbReference type="ARBA" id="ARBA00005820"/>
    </source>
</evidence>
<organism evidence="5 6">
    <name type="scientific">Nonomuraea turkmeniaca</name>
    <dbReference type="NCBI Taxonomy" id="103838"/>
    <lineage>
        <taxon>Bacteria</taxon>
        <taxon>Bacillati</taxon>
        <taxon>Actinomycetota</taxon>
        <taxon>Actinomycetes</taxon>
        <taxon>Streptosporangiales</taxon>
        <taxon>Streptosporangiaceae</taxon>
        <taxon>Nonomuraea</taxon>
    </lineage>
</organism>
<dbReference type="PROSITE" id="PS51755">
    <property type="entry name" value="OMPR_PHOB"/>
    <property type="match status" value="1"/>
</dbReference>
<dbReference type="InterPro" id="IPR005158">
    <property type="entry name" value="BTAD"/>
</dbReference>
<reference evidence="5 6" key="1">
    <citation type="submission" date="2019-05" db="EMBL/GenBank/DDBJ databases">
        <title>Draft genome sequence of Nonomuraea turkmeniaca DSM 43926.</title>
        <authorList>
            <person name="Saricaoglu S."/>
            <person name="Isik K."/>
        </authorList>
    </citation>
    <scope>NUCLEOTIDE SEQUENCE [LARGE SCALE GENOMIC DNA]</scope>
    <source>
        <strain evidence="5 6">DSM 43926</strain>
    </source>
</reference>
<accession>A0A5S4GFI4</accession>
<dbReference type="Pfam" id="PF00931">
    <property type="entry name" value="NB-ARC"/>
    <property type="match status" value="1"/>
</dbReference>
<sequence>MRFGVLGPLMVWDADGVPVTIRGLKVRAILADLLLHEGRPVSADRLVDDLWGDDAPAHPSATLQVRVSQLRKALGDRNLVAHRPAGYLLQVEADAVDARRFTELTKQAQAAKDPGTRAALLADALALWRGPAFADFADEEFARAAIARLEEQRLTAVEAHAEARLQLGEHALLAGELADLVARHPLRERLRAVHLKALYRAGRQSEALDSYADLRERLGEELGLDPSPELAELQRAILAQDPDLAPAVRHATNLPAPLTELIGRDESLAAISAQLGANRLVTLCGSGGVGKTRLAVETASLLLSAHADGVWLVELASMPRSGEVAELVMAVMEIRDPGGEPRSARDRLARALRNRRVLLVLDNCEHVVDQVADLAEALLRAAPELRILATSREPLALPGEVVWNVPPLEQDSAVRLFAARAAAAQSDFRLDDSTAPAVSLLCRRLDGIPLALELAATRVRALGVDGLVERLDDRFRLLATGHRGAPPRQKTLTAMIDWSWELLTKQERLVLRRLAVHADGCILEAAEAVCPGDGVAAEDVLDLLARLVDRSLVARAGNRFRLLESVAAYCVERMREAGDLNEVQHRHHAYYTDLAERAAPHLYGPDQRQWLGLLDAEAANLRTVVDGAHPELTLRLANALTWYWYLRGRLTEASRSLETALTAAGGVGRSVAMAWLVGISVLKGGSAEWAARREQAAEVFAGELGERARAAWFLAFALVNLGEMEAAEDLLDRALEALRAAGDRWGEAAALSTRAQFAHVRGDLTALERAATRSAELFAELGDRWGQLQASGWLGGLAELTGDTDRAARLHGEGVHMAEELGLWPEVSGQLAWLGWTHVQLGDYAKAWKLCERALRLATEQDYAGGEILAEIGLGCAARRQGELDLAEEHLGNLVRRAKSGGGAEPLYLSMVLVELGFTAEARGDAEAARALHLEAYNAARKLDAPHGAISAAEGLAGAMALAGAHAQAARLLGAAAASREATALPQSPAERADADRIAATCRQMLGEEIFTTQYTAGRHQTLDEVGPHYRAPGSE</sequence>
<dbReference type="Gene3D" id="1.10.10.10">
    <property type="entry name" value="Winged helix-like DNA-binding domain superfamily/Winged helix DNA-binding domain"/>
    <property type="match status" value="1"/>
</dbReference>
<evidence type="ECO:0000259" key="4">
    <source>
        <dbReference type="PROSITE" id="PS51755"/>
    </source>
</evidence>
<evidence type="ECO:0000256" key="2">
    <source>
        <dbReference type="ARBA" id="ARBA00023125"/>
    </source>
</evidence>
<comment type="caution">
    <text evidence="5">The sequence shown here is derived from an EMBL/GenBank/DDBJ whole genome shotgun (WGS) entry which is preliminary data.</text>
</comment>
<protein>
    <submittedName>
        <fullName evidence="5">AfsR/SARP family transcriptional regulator</fullName>
    </submittedName>
</protein>
<evidence type="ECO:0000256" key="3">
    <source>
        <dbReference type="PROSITE-ProRule" id="PRU01091"/>
    </source>
</evidence>
<dbReference type="SUPFAM" id="SSF46894">
    <property type="entry name" value="C-terminal effector domain of the bipartite response regulators"/>
    <property type="match status" value="1"/>
</dbReference>
<dbReference type="GO" id="GO:0003677">
    <property type="term" value="F:DNA binding"/>
    <property type="evidence" value="ECO:0007669"/>
    <property type="project" value="UniProtKB-UniRule"/>
</dbReference>
<dbReference type="InterPro" id="IPR011990">
    <property type="entry name" value="TPR-like_helical_dom_sf"/>
</dbReference>
<dbReference type="CDD" id="cd15831">
    <property type="entry name" value="BTAD"/>
    <property type="match status" value="1"/>
</dbReference>
<dbReference type="Pfam" id="PF00486">
    <property type="entry name" value="Trans_reg_C"/>
    <property type="match status" value="1"/>
</dbReference>
<dbReference type="Pfam" id="PF03704">
    <property type="entry name" value="BTAD"/>
    <property type="match status" value="1"/>
</dbReference>
<evidence type="ECO:0000313" key="5">
    <source>
        <dbReference type="EMBL" id="TMR24920.1"/>
    </source>
</evidence>
<dbReference type="SMART" id="SM00862">
    <property type="entry name" value="Trans_reg_C"/>
    <property type="match status" value="1"/>
</dbReference>
<name>A0A5S4GFI4_9ACTN</name>
<dbReference type="Proteomes" id="UP000309128">
    <property type="component" value="Unassembled WGS sequence"/>
</dbReference>
<dbReference type="RefSeq" id="WP_138664532.1">
    <property type="nucleotide sequence ID" value="NZ_VCKY01000006.1"/>
</dbReference>
<dbReference type="GO" id="GO:0006355">
    <property type="term" value="P:regulation of DNA-templated transcription"/>
    <property type="evidence" value="ECO:0007669"/>
    <property type="project" value="InterPro"/>
</dbReference>
<keyword evidence="6" id="KW-1185">Reference proteome</keyword>
<evidence type="ECO:0000313" key="6">
    <source>
        <dbReference type="Proteomes" id="UP000309128"/>
    </source>
</evidence>
<dbReference type="InterPro" id="IPR002182">
    <property type="entry name" value="NB-ARC"/>
</dbReference>
<dbReference type="EMBL" id="VCKY01000006">
    <property type="protein sequence ID" value="TMR24920.1"/>
    <property type="molecule type" value="Genomic_DNA"/>
</dbReference>
<dbReference type="Gene3D" id="3.40.50.300">
    <property type="entry name" value="P-loop containing nucleotide triphosphate hydrolases"/>
    <property type="match status" value="1"/>
</dbReference>
<dbReference type="PANTHER" id="PTHR47691:SF3">
    <property type="entry name" value="HTH-TYPE TRANSCRIPTIONAL REGULATOR RV0890C-RELATED"/>
    <property type="match status" value="1"/>
</dbReference>
<dbReference type="GO" id="GO:0043531">
    <property type="term" value="F:ADP binding"/>
    <property type="evidence" value="ECO:0007669"/>
    <property type="project" value="InterPro"/>
</dbReference>
<feature type="DNA-binding region" description="OmpR/PhoB-type" evidence="3">
    <location>
        <begin position="1"/>
        <end position="91"/>
    </location>
</feature>
<dbReference type="InterPro" id="IPR027417">
    <property type="entry name" value="P-loop_NTPase"/>
</dbReference>
<dbReference type="PANTHER" id="PTHR47691">
    <property type="entry name" value="REGULATOR-RELATED"/>
    <property type="match status" value="1"/>
</dbReference>
<dbReference type="InterPro" id="IPR036388">
    <property type="entry name" value="WH-like_DNA-bd_sf"/>
</dbReference>
<dbReference type="InterPro" id="IPR016032">
    <property type="entry name" value="Sig_transdc_resp-reg_C-effctor"/>
</dbReference>
<dbReference type="InterPro" id="IPR001867">
    <property type="entry name" value="OmpR/PhoB-type_DNA-bd"/>
</dbReference>
<dbReference type="OrthoDB" id="3194665at2"/>
<dbReference type="SUPFAM" id="SSF48452">
    <property type="entry name" value="TPR-like"/>
    <property type="match status" value="2"/>
</dbReference>
<comment type="similarity">
    <text evidence="1">Belongs to the AfsR/DnrI/RedD regulatory family.</text>
</comment>
<dbReference type="SUPFAM" id="SSF52540">
    <property type="entry name" value="P-loop containing nucleoside triphosphate hydrolases"/>
    <property type="match status" value="1"/>
</dbReference>